<keyword evidence="4 6" id="KW-1133">Transmembrane helix</keyword>
<name>A0A8T2JN37_9PIPI</name>
<dbReference type="GO" id="GO:0031966">
    <property type="term" value="C:mitochondrial membrane"/>
    <property type="evidence" value="ECO:0007669"/>
    <property type="project" value="TreeGrafter"/>
</dbReference>
<dbReference type="AlphaFoldDB" id="A0A8T2JN37"/>
<reference evidence="7" key="1">
    <citation type="thesis" date="2020" institute="ProQuest LLC" country="789 East Eisenhower Parkway, Ann Arbor, MI, USA">
        <title>Comparative Genomics and Chromosome Evolution.</title>
        <authorList>
            <person name="Mudd A.B."/>
        </authorList>
    </citation>
    <scope>NUCLEOTIDE SEQUENCE</scope>
    <source>
        <strain evidence="7">Female2</strain>
        <tissue evidence="7">Blood</tissue>
    </source>
</reference>
<evidence type="ECO:0000256" key="1">
    <source>
        <dbReference type="ARBA" id="ARBA00004370"/>
    </source>
</evidence>
<organism evidence="7 8">
    <name type="scientific">Hymenochirus boettgeri</name>
    <name type="common">Congo dwarf clawed frog</name>
    <dbReference type="NCBI Taxonomy" id="247094"/>
    <lineage>
        <taxon>Eukaryota</taxon>
        <taxon>Metazoa</taxon>
        <taxon>Chordata</taxon>
        <taxon>Craniata</taxon>
        <taxon>Vertebrata</taxon>
        <taxon>Euteleostomi</taxon>
        <taxon>Amphibia</taxon>
        <taxon>Batrachia</taxon>
        <taxon>Anura</taxon>
        <taxon>Pipoidea</taxon>
        <taxon>Pipidae</taxon>
        <taxon>Pipinae</taxon>
        <taxon>Hymenochirus</taxon>
    </lineage>
</organism>
<dbReference type="Gene3D" id="1.10.10.1740">
    <property type="entry name" value="Transmembrane protein 14-like"/>
    <property type="match status" value="1"/>
</dbReference>
<keyword evidence="8" id="KW-1185">Reference proteome</keyword>
<comment type="similarity">
    <text evidence="2">Belongs to the TMEM14 family.</text>
</comment>
<gene>
    <name evidence="7" type="ORF">GDO86_009913</name>
</gene>
<evidence type="ECO:0000313" key="8">
    <source>
        <dbReference type="Proteomes" id="UP000812440"/>
    </source>
</evidence>
<evidence type="ECO:0000256" key="3">
    <source>
        <dbReference type="ARBA" id="ARBA00022692"/>
    </source>
</evidence>
<dbReference type="PANTHER" id="PTHR12668">
    <property type="entry name" value="TRANSMEMBRANE PROTEIN 14, 15"/>
    <property type="match status" value="1"/>
</dbReference>
<evidence type="ECO:0000256" key="5">
    <source>
        <dbReference type="ARBA" id="ARBA00023136"/>
    </source>
</evidence>
<feature type="transmembrane region" description="Helical" evidence="6">
    <location>
        <begin position="29"/>
        <end position="46"/>
    </location>
</feature>
<sequence>MAVDWIGFVYAVLLVIGGYMGFSRRGSLVSLAAGLTFGLISAYGAYRVSFDPSDVKISFIAAFVLLVVMGVRFYWSRKLMPAGLVAGISLFMVLRLGLNIF</sequence>
<dbReference type="Pfam" id="PF03647">
    <property type="entry name" value="Tmemb_14"/>
    <property type="match status" value="1"/>
</dbReference>
<feature type="transmembrane region" description="Helical" evidence="6">
    <location>
        <begin position="6"/>
        <end position="22"/>
    </location>
</feature>
<protein>
    <recommendedName>
        <fullName evidence="9">Transmembrane protein 14A</fullName>
    </recommendedName>
</protein>
<evidence type="ECO:0008006" key="9">
    <source>
        <dbReference type="Google" id="ProtNLM"/>
    </source>
</evidence>
<dbReference type="Proteomes" id="UP000812440">
    <property type="component" value="Chromosome 5"/>
</dbReference>
<keyword evidence="5 6" id="KW-0472">Membrane</keyword>
<dbReference type="InterPro" id="IPR044890">
    <property type="entry name" value="TMEM14_sf"/>
</dbReference>
<evidence type="ECO:0000256" key="2">
    <source>
        <dbReference type="ARBA" id="ARBA00007590"/>
    </source>
</evidence>
<evidence type="ECO:0000313" key="7">
    <source>
        <dbReference type="EMBL" id="KAG8444933.1"/>
    </source>
</evidence>
<comment type="subcellular location">
    <subcellularLocation>
        <location evidence="1">Membrane</location>
    </subcellularLocation>
</comment>
<dbReference type="PANTHER" id="PTHR12668:SF11">
    <property type="entry name" value="TRANSMEMBRANE PROTEIN 14A"/>
    <property type="match status" value="1"/>
</dbReference>
<feature type="transmembrane region" description="Helical" evidence="6">
    <location>
        <begin position="58"/>
        <end position="75"/>
    </location>
</feature>
<feature type="transmembrane region" description="Helical" evidence="6">
    <location>
        <begin position="82"/>
        <end position="100"/>
    </location>
</feature>
<dbReference type="EMBL" id="JAACNH010000004">
    <property type="protein sequence ID" value="KAG8444932.1"/>
    <property type="molecule type" value="Genomic_DNA"/>
</dbReference>
<dbReference type="EMBL" id="JAACNH010000004">
    <property type="protein sequence ID" value="KAG8444933.1"/>
    <property type="molecule type" value="Genomic_DNA"/>
</dbReference>
<dbReference type="GO" id="GO:0070453">
    <property type="term" value="P:regulation of heme biosynthetic process"/>
    <property type="evidence" value="ECO:0007669"/>
    <property type="project" value="TreeGrafter"/>
</dbReference>
<dbReference type="InterPro" id="IPR005349">
    <property type="entry name" value="TMEM14"/>
</dbReference>
<proteinExistence type="inferred from homology"/>
<keyword evidence="3 6" id="KW-0812">Transmembrane</keyword>
<evidence type="ECO:0000256" key="4">
    <source>
        <dbReference type="ARBA" id="ARBA00022989"/>
    </source>
</evidence>
<dbReference type="OrthoDB" id="5620at2759"/>
<comment type="caution">
    <text evidence="7">The sequence shown here is derived from an EMBL/GenBank/DDBJ whole genome shotgun (WGS) entry which is preliminary data.</text>
</comment>
<accession>A0A8T2JN37</accession>
<evidence type="ECO:0000256" key="6">
    <source>
        <dbReference type="SAM" id="Phobius"/>
    </source>
</evidence>